<evidence type="ECO:0008006" key="4">
    <source>
        <dbReference type="Google" id="ProtNLM"/>
    </source>
</evidence>
<dbReference type="AlphaFoldDB" id="A0A8C5UD63"/>
<reference evidence="2" key="1">
    <citation type="submission" date="2025-08" db="UniProtKB">
        <authorList>
            <consortium name="Ensembl"/>
        </authorList>
    </citation>
    <scope>IDENTIFICATION</scope>
</reference>
<keyword evidence="1" id="KW-0732">Signal</keyword>
<dbReference type="Ensembl" id="ENSMCST00000021922.1">
    <property type="protein sequence ID" value="ENSMCSP00000021375.1"/>
    <property type="gene ID" value="ENSMCSG00000014938.1"/>
</dbReference>
<name>A0A8C5UD63_9PASS</name>
<evidence type="ECO:0000313" key="2">
    <source>
        <dbReference type="Ensembl" id="ENSMCSP00000021375.1"/>
    </source>
</evidence>
<protein>
    <recommendedName>
        <fullName evidence="4">Secreted protein</fullName>
    </recommendedName>
</protein>
<dbReference type="Proteomes" id="UP000694560">
    <property type="component" value="Unplaced"/>
</dbReference>
<evidence type="ECO:0000313" key="3">
    <source>
        <dbReference type="Proteomes" id="UP000694560"/>
    </source>
</evidence>
<reference evidence="2" key="2">
    <citation type="submission" date="2025-09" db="UniProtKB">
        <authorList>
            <consortium name="Ensembl"/>
        </authorList>
    </citation>
    <scope>IDENTIFICATION</scope>
</reference>
<proteinExistence type="predicted"/>
<feature type="chain" id="PRO_5034709336" description="Secreted protein" evidence="1">
    <location>
        <begin position="25"/>
        <end position="78"/>
    </location>
</feature>
<accession>A0A8C5UD63</accession>
<evidence type="ECO:0000256" key="1">
    <source>
        <dbReference type="SAM" id="SignalP"/>
    </source>
</evidence>
<sequence>MGKRFLCCWCQQETLLITLWCLKAFGLLGEGRNRSLNPARPSLPFMCIAIHVNLDLRPQYAHEFRVVCSCWFSGSRLI</sequence>
<organism evidence="2 3">
    <name type="scientific">Malurus cyaneus samueli</name>
    <dbReference type="NCBI Taxonomy" id="2593467"/>
    <lineage>
        <taxon>Eukaryota</taxon>
        <taxon>Metazoa</taxon>
        <taxon>Chordata</taxon>
        <taxon>Craniata</taxon>
        <taxon>Vertebrata</taxon>
        <taxon>Euteleostomi</taxon>
        <taxon>Archelosauria</taxon>
        <taxon>Archosauria</taxon>
        <taxon>Dinosauria</taxon>
        <taxon>Saurischia</taxon>
        <taxon>Theropoda</taxon>
        <taxon>Coelurosauria</taxon>
        <taxon>Aves</taxon>
        <taxon>Neognathae</taxon>
        <taxon>Neoaves</taxon>
        <taxon>Telluraves</taxon>
        <taxon>Australaves</taxon>
        <taxon>Passeriformes</taxon>
        <taxon>Meliphagoidea</taxon>
        <taxon>Maluridae</taxon>
        <taxon>Malurus</taxon>
    </lineage>
</organism>
<keyword evidence="3" id="KW-1185">Reference proteome</keyword>
<feature type="signal peptide" evidence="1">
    <location>
        <begin position="1"/>
        <end position="24"/>
    </location>
</feature>